<sequence>IIKSTSGPAHTHASLANVEITRYGPRIVNRDTFTCEGAVDAHRLLRLIRNDVYKLACYHGWNALTEEECTISSDSKGRRKKYTVKVCYEATIARSPRCVSVHSPVDIEAAQGVDGVMTVLNRE</sequence>
<reference evidence="1 2" key="1">
    <citation type="submission" date="2014-02" db="EMBL/GenBank/DDBJ databases">
        <title>Transposable element dynamics among asymbiotic and ectomycorrhizal Amanita fungi.</title>
        <authorList>
            <consortium name="DOE Joint Genome Institute"/>
            <person name="Hess J."/>
            <person name="Skrede I."/>
            <person name="Wolfe B."/>
            <person name="LaButti K."/>
            <person name="Ohm R.A."/>
            <person name="Grigoriev I.V."/>
            <person name="Pringle A."/>
        </authorList>
    </citation>
    <scope>NUCLEOTIDE SEQUENCE [LARGE SCALE GENOMIC DNA]</scope>
    <source>
        <strain evidence="1 2">SKay4041</strain>
    </source>
</reference>
<dbReference type="Proteomes" id="UP000242287">
    <property type="component" value="Unassembled WGS sequence"/>
</dbReference>
<name>A0A2A9NST7_9AGAR</name>
<evidence type="ECO:0000313" key="1">
    <source>
        <dbReference type="EMBL" id="PFH50742.1"/>
    </source>
</evidence>
<proteinExistence type="predicted"/>
<dbReference type="OrthoDB" id="3261081at2759"/>
<organism evidence="1 2">
    <name type="scientific">Amanita thiersii Skay4041</name>
    <dbReference type="NCBI Taxonomy" id="703135"/>
    <lineage>
        <taxon>Eukaryota</taxon>
        <taxon>Fungi</taxon>
        <taxon>Dikarya</taxon>
        <taxon>Basidiomycota</taxon>
        <taxon>Agaricomycotina</taxon>
        <taxon>Agaricomycetes</taxon>
        <taxon>Agaricomycetidae</taxon>
        <taxon>Agaricales</taxon>
        <taxon>Pluteineae</taxon>
        <taxon>Amanitaceae</taxon>
        <taxon>Amanita</taxon>
    </lineage>
</organism>
<keyword evidence="2" id="KW-1185">Reference proteome</keyword>
<dbReference type="STRING" id="703135.A0A2A9NST7"/>
<evidence type="ECO:0000313" key="2">
    <source>
        <dbReference type="Proteomes" id="UP000242287"/>
    </source>
</evidence>
<feature type="non-terminal residue" evidence="1">
    <location>
        <position position="123"/>
    </location>
</feature>
<protein>
    <submittedName>
        <fullName evidence="1">Uncharacterized protein</fullName>
    </submittedName>
</protein>
<dbReference type="AlphaFoldDB" id="A0A2A9NST7"/>
<dbReference type="EMBL" id="KZ301998">
    <property type="protein sequence ID" value="PFH50742.1"/>
    <property type="molecule type" value="Genomic_DNA"/>
</dbReference>
<gene>
    <name evidence="1" type="ORF">AMATHDRAFT_129298</name>
</gene>
<accession>A0A2A9NST7</accession>
<feature type="non-terminal residue" evidence="1">
    <location>
        <position position="1"/>
    </location>
</feature>